<proteinExistence type="predicted"/>
<evidence type="ECO:0000313" key="2">
    <source>
        <dbReference type="EMBL" id="OGZ61665.1"/>
    </source>
</evidence>
<feature type="compositionally biased region" description="Basic residues" evidence="1">
    <location>
        <begin position="19"/>
        <end position="35"/>
    </location>
</feature>
<feature type="region of interest" description="Disordered" evidence="1">
    <location>
        <begin position="19"/>
        <end position="46"/>
    </location>
</feature>
<dbReference type="STRING" id="1802165.A3F94_01810"/>
<evidence type="ECO:0000313" key="3">
    <source>
        <dbReference type="Proteomes" id="UP000176770"/>
    </source>
</evidence>
<gene>
    <name evidence="2" type="ORF">A3F94_01810</name>
</gene>
<dbReference type="EMBL" id="MHOK01000019">
    <property type="protein sequence ID" value="OGZ61665.1"/>
    <property type="molecule type" value="Genomic_DNA"/>
</dbReference>
<organism evidence="2 3">
    <name type="scientific">Candidatus Spechtbacteria bacterium RIFCSPLOWO2_12_FULL_38_22</name>
    <dbReference type="NCBI Taxonomy" id="1802165"/>
    <lineage>
        <taxon>Bacteria</taxon>
        <taxon>Candidatus Spechtiibacteriota</taxon>
    </lineage>
</organism>
<reference evidence="2 3" key="1">
    <citation type="journal article" date="2016" name="Nat. Commun.">
        <title>Thousands of microbial genomes shed light on interconnected biogeochemical processes in an aquifer system.</title>
        <authorList>
            <person name="Anantharaman K."/>
            <person name="Brown C.T."/>
            <person name="Hug L.A."/>
            <person name="Sharon I."/>
            <person name="Castelle C.J."/>
            <person name="Probst A.J."/>
            <person name="Thomas B.C."/>
            <person name="Singh A."/>
            <person name="Wilkins M.J."/>
            <person name="Karaoz U."/>
            <person name="Brodie E.L."/>
            <person name="Williams K.H."/>
            <person name="Hubbard S.S."/>
            <person name="Banfield J.F."/>
        </authorList>
    </citation>
    <scope>NUCLEOTIDE SEQUENCE [LARGE SCALE GENOMIC DNA]</scope>
</reference>
<comment type="caution">
    <text evidence="2">The sequence shown here is derived from an EMBL/GenBank/DDBJ whole genome shotgun (WGS) entry which is preliminary data.</text>
</comment>
<evidence type="ECO:0000256" key="1">
    <source>
        <dbReference type="SAM" id="MobiDB-lite"/>
    </source>
</evidence>
<sequence length="165" mass="19476">MANRGPERKICTCGKFKTKGNKCKSCNSHHTRPRSRGGDDGFPNEVDRNIQEEHAPWHGLHGNMRVGEVARLALFDWEVFNPHHEIKEQDTHRGRIEKRTSSWNTLYGKKATKRTVMEVVIKKFTRRNHDRKHIRRVLDEALIMKKVGKRDYDQLVRLLDERIKE</sequence>
<dbReference type="AlphaFoldDB" id="A0A1G2HGM3"/>
<accession>A0A1G2HGM3</accession>
<protein>
    <submittedName>
        <fullName evidence="2">Uncharacterized protein</fullName>
    </submittedName>
</protein>
<dbReference type="Proteomes" id="UP000176770">
    <property type="component" value="Unassembled WGS sequence"/>
</dbReference>
<name>A0A1G2HGM3_9BACT</name>